<evidence type="ECO:0000256" key="3">
    <source>
        <dbReference type="ARBA" id="ARBA00023163"/>
    </source>
</evidence>
<keyword evidence="6" id="KW-1185">Reference proteome</keyword>
<gene>
    <name evidence="5" type="ORF">GJU40_15475</name>
</gene>
<dbReference type="GO" id="GO:0005829">
    <property type="term" value="C:cytosol"/>
    <property type="evidence" value="ECO:0007669"/>
    <property type="project" value="TreeGrafter"/>
</dbReference>
<dbReference type="InterPro" id="IPR013096">
    <property type="entry name" value="Cupin_2"/>
</dbReference>
<dbReference type="GO" id="GO:0003677">
    <property type="term" value="F:DNA binding"/>
    <property type="evidence" value="ECO:0007669"/>
    <property type="project" value="UniProtKB-KW"/>
</dbReference>
<dbReference type="SUPFAM" id="SSF47413">
    <property type="entry name" value="lambda repressor-like DNA-binding domains"/>
    <property type="match status" value="1"/>
</dbReference>
<organism evidence="5 6">
    <name type="scientific">Metabacillus lacus</name>
    <dbReference type="NCBI Taxonomy" id="1983721"/>
    <lineage>
        <taxon>Bacteria</taxon>
        <taxon>Bacillati</taxon>
        <taxon>Bacillota</taxon>
        <taxon>Bacilli</taxon>
        <taxon>Bacillales</taxon>
        <taxon>Bacillaceae</taxon>
        <taxon>Metabacillus</taxon>
    </lineage>
</organism>
<dbReference type="SUPFAM" id="SSF51182">
    <property type="entry name" value="RmlC-like cupins"/>
    <property type="match status" value="1"/>
</dbReference>
<dbReference type="OrthoDB" id="9781521at2"/>
<proteinExistence type="predicted"/>
<keyword evidence="2" id="KW-0238">DNA-binding</keyword>
<dbReference type="Pfam" id="PF07883">
    <property type="entry name" value="Cupin_2"/>
    <property type="match status" value="1"/>
</dbReference>
<name>A0A7X2J1I2_9BACI</name>
<dbReference type="PANTHER" id="PTHR46797">
    <property type="entry name" value="HTH-TYPE TRANSCRIPTIONAL REGULATOR"/>
    <property type="match status" value="1"/>
</dbReference>
<reference evidence="5 6" key="1">
    <citation type="submission" date="2019-11" db="EMBL/GenBank/DDBJ databases">
        <title>Bacillus lacus genome.</title>
        <authorList>
            <person name="Allen C.J."/>
            <person name="Newman J.D."/>
        </authorList>
    </citation>
    <scope>NUCLEOTIDE SEQUENCE [LARGE SCALE GENOMIC DNA]</scope>
    <source>
        <strain evidence="5 6">KCTC 33946</strain>
    </source>
</reference>
<dbReference type="Proteomes" id="UP000448867">
    <property type="component" value="Unassembled WGS sequence"/>
</dbReference>
<dbReference type="InterPro" id="IPR011051">
    <property type="entry name" value="RmlC_Cupin_sf"/>
</dbReference>
<keyword evidence="3" id="KW-0804">Transcription</keyword>
<keyword evidence="1" id="KW-0805">Transcription regulation</keyword>
<dbReference type="InterPro" id="IPR010982">
    <property type="entry name" value="Lambda_DNA-bd_dom_sf"/>
</dbReference>
<dbReference type="InterPro" id="IPR050807">
    <property type="entry name" value="TransReg_Diox_bact_type"/>
</dbReference>
<dbReference type="CDD" id="cd00093">
    <property type="entry name" value="HTH_XRE"/>
    <property type="match status" value="1"/>
</dbReference>
<evidence type="ECO:0000313" key="6">
    <source>
        <dbReference type="Proteomes" id="UP000448867"/>
    </source>
</evidence>
<comment type="caution">
    <text evidence="5">The sequence shown here is derived from an EMBL/GenBank/DDBJ whole genome shotgun (WGS) entry which is preliminary data.</text>
</comment>
<evidence type="ECO:0000256" key="2">
    <source>
        <dbReference type="ARBA" id="ARBA00023125"/>
    </source>
</evidence>
<dbReference type="PROSITE" id="PS50943">
    <property type="entry name" value="HTH_CROC1"/>
    <property type="match status" value="1"/>
</dbReference>
<dbReference type="Pfam" id="PF01381">
    <property type="entry name" value="HTH_3"/>
    <property type="match status" value="1"/>
</dbReference>
<evidence type="ECO:0000259" key="4">
    <source>
        <dbReference type="PROSITE" id="PS50943"/>
    </source>
</evidence>
<dbReference type="AlphaFoldDB" id="A0A7X2J1I2"/>
<dbReference type="EMBL" id="WKKI01000037">
    <property type="protein sequence ID" value="MRX73544.1"/>
    <property type="molecule type" value="Genomic_DNA"/>
</dbReference>
<dbReference type="InterPro" id="IPR014710">
    <property type="entry name" value="RmlC-like_jellyroll"/>
</dbReference>
<evidence type="ECO:0000313" key="5">
    <source>
        <dbReference type="EMBL" id="MRX73544.1"/>
    </source>
</evidence>
<dbReference type="Gene3D" id="2.60.120.10">
    <property type="entry name" value="Jelly Rolls"/>
    <property type="match status" value="1"/>
</dbReference>
<dbReference type="CDD" id="cd02209">
    <property type="entry name" value="cupin_XRE_C"/>
    <property type="match status" value="1"/>
</dbReference>
<dbReference type="SMART" id="SM00530">
    <property type="entry name" value="HTH_XRE"/>
    <property type="match status" value="1"/>
</dbReference>
<accession>A0A7X2J1I2</accession>
<dbReference type="Gene3D" id="1.10.260.40">
    <property type="entry name" value="lambda repressor-like DNA-binding domains"/>
    <property type="match status" value="1"/>
</dbReference>
<dbReference type="InterPro" id="IPR001387">
    <property type="entry name" value="Cro/C1-type_HTH"/>
</dbReference>
<sequence length="187" mass="21429">MLVDIQQQLMHNLKSLRKMRNYSYDQLSALTGVSKGMLSQIEKGEASPTISTLWKIANGLQVSFSSLIEESSAGPDIVKRAEKEPVTSSSEAFQLFSYFPFHHQRKFEIYYIELSPDSRHESEEHHGGVEEYILVTEGQVTVDIAQEHYRLGKGDALRFQANREHFYSNETRNPAGFYLLIYYPLSS</sequence>
<evidence type="ECO:0000256" key="1">
    <source>
        <dbReference type="ARBA" id="ARBA00023015"/>
    </source>
</evidence>
<protein>
    <submittedName>
        <fullName evidence="5">Helix-turn-helix domain-containing protein</fullName>
    </submittedName>
</protein>
<feature type="domain" description="HTH cro/C1-type" evidence="4">
    <location>
        <begin position="13"/>
        <end position="67"/>
    </location>
</feature>
<dbReference type="PANTHER" id="PTHR46797:SF23">
    <property type="entry name" value="HTH-TYPE TRANSCRIPTIONAL REGULATOR SUTR"/>
    <property type="match status" value="1"/>
</dbReference>
<dbReference type="GO" id="GO:0003700">
    <property type="term" value="F:DNA-binding transcription factor activity"/>
    <property type="evidence" value="ECO:0007669"/>
    <property type="project" value="TreeGrafter"/>
</dbReference>